<dbReference type="InParanoid" id="A0A2P6NC30"/>
<name>A0A2P6NC30_9EUKA</name>
<dbReference type="Proteomes" id="UP000241769">
    <property type="component" value="Unassembled WGS sequence"/>
</dbReference>
<protein>
    <submittedName>
        <fullName evidence="2">Uncharacterized protein</fullName>
    </submittedName>
</protein>
<feature type="compositionally biased region" description="Basic and acidic residues" evidence="1">
    <location>
        <begin position="1"/>
        <end position="16"/>
    </location>
</feature>
<proteinExistence type="predicted"/>
<evidence type="ECO:0000256" key="1">
    <source>
        <dbReference type="SAM" id="MobiDB-lite"/>
    </source>
</evidence>
<keyword evidence="3" id="KW-1185">Reference proteome</keyword>
<feature type="region of interest" description="Disordered" evidence="1">
    <location>
        <begin position="1"/>
        <end position="42"/>
    </location>
</feature>
<evidence type="ECO:0000313" key="2">
    <source>
        <dbReference type="EMBL" id="PRP81511.1"/>
    </source>
</evidence>
<evidence type="ECO:0000313" key="3">
    <source>
        <dbReference type="Proteomes" id="UP000241769"/>
    </source>
</evidence>
<feature type="compositionally biased region" description="Polar residues" evidence="1">
    <location>
        <begin position="24"/>
        <end position="38"/>
    </location>
</feature>
<accession>A0A2P6NC30</accession>
<reference evidence="2 3" key="1">
    <citation type="journal article" date="2018" name="Genome Biol. Evol.">
        <title>Multiple Roots of Fruiting Body Formation in Amoebozoa.</title>
        <authorList>
            <person name="Hillmann F."/>
            <person name="Forbes G."/>
            <person name="Novohradska S."/>
            <person name="Ferling I."/>
            <person name="Riege K."/>
            <person name="Groth M."/>
            <person name="Westermann M."/>
            <person name="Marz M."/>
            <person name="Spaller T."/>
            <person name="Winckler T."/>
            <person name="Schaap P."/>
            <person name="Glockner G."/>
        </authorList>
    </citation>
    <scope>NUCLEOTIDE SEQUENCE [LARGE SCALE GENOMIC DNA]</scope>
    <source>
        <strain evidence="2 3">Jena</strain>
    </source>
</reference>
<gene>
    <name evidence="2" type="ORF">PROFUN_10873</name>
</gene>
<dbReference type="EMBL" id="MDYQ01000122">
    <property type="protein sequence ID" value="PRP81511.1"/>
    <property type="molecule type" value="Genomic_DNA"/>
</dbReference>
<organism evidence="2 3">
    <name type="scientific">Planoprotostelium fungivorum</name>
    <dbReference type="NCBI Taxonomy" id="1890364"/>
    <lineage>
        <taxon>Eukaryota</taxon>
        <taxon>Amoebozoa</taxon>
        <taxon>Evosea</taxon>
        <taxon>Variosea</taxon>
        <taxon>Cavosteliida</taxon>
        <taxon>Cavosteliaceae</taxon>
        <taxon>Planoprotostelium</taxon>
    </lineage>
</organism>
<dbReference type="AlphaFoldDB" id="A0A2P6NC30"/>
<sequence length="113" mass="12886">METDARHSRVRNENSKKPRAGQNECPTSKGFKSSNPGSSRGALSVLLETTPNNGFCRPVGRRLFAVTQQQREEGRKWMEAIMREIEENDQLWKSRYLIQEGKGGGRKECFAEQ</sequence>
<comment type="caution">
    <text evidence="2">The sequence shown here is derived from an EMBL/GenBank/DDBJ whole genome shotgun (WGS) entry which is preliminary data.</text>
</comment>